<reference evidence="2" key="1">
    <citation type="journal article" date="2010" name="PLoS Negl. Trop. Dis.">
        <title>The genome sequence of Trypanosoma brucei gambiense, causative agent of chronic human african trypanosomiasis.</title>
        <authorList>
            <person name="Jackson A.P."/>
            <person name="Sanders M."/>
            <person name="Berry A."/>
            <person name="McQuillan J."/>
            <person name="Aslett M.A."/>
            <person name="Quail M.A."/>
            <person name="Chukualim B."/>
            <person name="Capewell P."/>
            <person name="MacLeod A."/>
            <person name="Melville S.E."/>
            <person name="Gibson W."/>
            <person name="Barry J.D."/>
            <person name="Berriman M."/>
            <person name="Hertz-Fowler C."/>
        </authorList>
    </citation>
    <scope>NUCLEOTIDE SEQUENCE [LARGE SCALE GENOMIC DNA]</scope>
    <source>
        <strain evidence="2">MHOM/CI/86/DAL972</strain>
    </source>
</reference>
<dbReference type="GeneID" id="23859808"/>
<dbReference type="AlphaFoldDB" id="C9ZN18"/>
<accession>C9ZN18</accession>
<organism evidence="1 2">
    <name type="scientific">Trypanosoma brucei gambiense (strain MHOM/CI/86/DAL972)</name>
    <dbReference type="NCBI Taxonomy" id="679716"/>
    <lineage>
        <taxon>Eukaryota</taxon>
        <taxon>Discoba</taxon>
        <taxon>Euglenozoa</taxon>
        <taxon>Kinetoplastea</taxon>
        <taxon>Metakinetoplastina</taxon>
        <taxon>Trypanosomatida</taxon>
        <taxon>Trypanosomatidae</taxon>
        <taxon>Trypanosoma</taxon>
    </lineage>
</organism>
<sequence length="99" mass="10963">MKYGTVSNATPFSTASVHLALQSDEGTDVTPNVTVFQQDACRACRKVIPLRLCLCAHPITISIPEQEPTFRDDNNGWHKDQRPCTCQRAADATHRPIKA</sequence>
<dbReference type="EMBL" id="FN554967">
    <property type="protein sequence ID" value="CBH10672.1"/>
    <property type="molecule type" value="Genomic_DNA"/>
</dbReference>
<proteinExistence type="predicted"/>
<gene>
    <name evidence="1" type="ORF">TbgDal_IV3710</name>
</gene>
<evidence type="ECO:0000313" key="1">
    <source>
        <dbReference type="EMBL" id="CBH10672.1"/>
    </source>
</evidence>
<dbReference type="RefSeq" id="XP_011772960.1">
    <property type="nucleotide sequence ID" value="XM_011774658.1"/>
</dbReference>
<dbReference type="Proteomes" id="UP000002316">
    <property type="component" value="Chromosome 4"/>
</dbReference>
<evidence type="ECO:0000313" key="2">
    <source>
        <dbReference type="Proteomes" id="UP000002316"/>
    </source>
</evidence>
<protein>
    <submittedName>
        <fullName evidence="1">Uncharacterized protein</fullName>
    </submittedName>
</protein>
<name>C9ZN18_TRYB9</name>
<dbReference type="KEGG" id="tbg:TbgDal_IV3710"/>